<dbReference type="AlphaFoldDB" id="A0AAV2F4I7"/>
<dbReference type="EMBL" id="OZ034819">
    <property type="protein sequence ID" value="CAL1392420.1"/>
    <property type="molecule type" value="Genomic_DNA"/>
</dbReference>
<gene>
    <name evidence="2" type="ORF">LTRI10_LOCUS33067</name>
</gene>
<sequence>MMAIFLPTRPAKLYPTVIFFPLCRRAAAGTSATGDGDRRPGSSSRSGDLSPSLTSNGRSSSSQLLRPSLSFLNGDRRLHSQGDGAKQQQR</sequence>
<name>A0AAV2F4I7_9ROSI</name>
<accession>A0AAV2F4I7</accession>
<proteinExistence type="predicted"/>
<feature type="region of interest" description="Disordered" evidence="1">
    <location>
        <begin position="29"/>
        <end position="90"/>
    </location>
</feature>
<evidence type="ECO:0000313" key="2">
    <source>
        <dbReference type="EMBL" id="CAL1392420.1"/>
    </source>
</evidence>
<dbReference type="Proteomes" id="UP001497516">
    <property type="component" value="Chromosome 6"/>
</dbReference>
<feature type="compositionally biased region" description="Low complexity" evidence="1">
    <location>
        <begin position="41"/>
        <end position="72"/>
    </location>
</feature>
<protein>
    <submittedName>
        <fullName evidence="2">Uncharacterized protein</fullName>
    </submittedName>
</protein>
<organism evidence="2 3">
    <name type="scientific">Linum trigynum</name>
    <dbReference type="NCBI Taxonomy" id="586398"/>
    <lineage>
        <taxon>Eukaryota</taxon>
        <taxon>Viridiplantae</taxon>
        <taxon>Streptophyta</taxon>
        <taxon>Embryophyta</taxon>
        <taxon>Tracheophyta</taxon>
        <taxon>Spermatophyta</taxon>
        <taxon>Magnoliopsida</taxon>
        <taxon>eudicotyledons</taxon>
        <taxon>Gunneridae</taxon>
        <taxon>Pentapetalae</taxon>
        <taxon>rosids</taxon>
        <taxon>fabids</taxon>
        <taxon>Malpighiales</taxon>
        <taxon>Linaceae</taxon>
        <taxon>Linum</taxon>
    </lineage>
</organism>
<evidence type="ECO:0000313" key="3">
    <source>
        <dbReference type="Proteomes" id="UP001497516"/>
    </source>
</evidence>
<evidence type="ECO:0000256" key="1">
    <source>
        <dbReference type="SAM" id="MobiDB-lite"/>
    </source>
</evidence>
<reference evidence="2 3" key="1">
    <citation type="submission" date="2024-04" db="EMBL/GenBank/DDBJ databases">
        <authorList>
            <person name="Fracassetti M."/>
        </authorList>
    </citation>
    <scope>NUCLEOTIDE SEQUENCE [LARGE SCALE GENOMIC DNA]</scope>
</reference>
<keyword evidence="3" id="KW-1185">Reference proteome</keyword>